<name>A0A0F9FU69_9ZZZZ</name>
<proteinExistence type="predicted"/>
<evidence type="ECO:0000313" key="1">
    <source>
        <dbReference type="EMBL" id="KKL81816.1"/>
    </source>
</evidence>
<accession>A0A0F9FU69</accession>
<reference evidence="1" key="1">
    <citation type="journal article" date="2015" name="Nature">
        <title>Complex archaea that bridge the gap between prokaryotes and eukaryotes.</title>
        <authorList>
            <person name="Spang A."/>
            <person name="Saw J.H."/>
            <person name="Jorgensen S.L."/>
            <person name="Zaremba-Niedzwiedzka K."/>
            <person name="Martijn J."/>
            <person name="Lind A.E."/>
            <person name="van Eijk R."/>
            <person name="Schleper C."/>
            <person name="Guy L."/>
            <person name="Ettema T.J."/>
        </authorList>
    </citation>
    <scope>NUCLEOTIDE SEQUENCE</scope>
</reference>
<dbReference type="EMBL" id="LAZR01022457">
    <property type="protein sequence ID" value="KKL81816.1"/>
    <property type="molecule type" value="Genomic_DNA"/>
</dbReference>
<gene>
    <name evidence="1" type="ORF">LCGC14_1991000</name>
</gene>
<protein>
    <submittedName>
        <fullName evidence="1">Uncharacterized protein</fullName>
    </submittedName>
</protein>
<organism evidence="1">
    <name type="scientific">marine sediment metagenome</name>
    <dbReference type="NCBI Taxonomy" id="412755"/>
    <lineage>
        <taxon>unclassified sequences</taxon>
        <taxon>metagenomes</taxon>
        <taxon>ecological metagenomes</taxon>
    </lineage>
</organism>
<sequence>MAIVKETATEKADREKFEAEDDVRTLIRAGEIRNDKARLKRATAMAKKQLQTLKEIT</sequence>
<dbReference type="AlphaFoldDB" id="A0A0F9FU69"/>
<comment type="caution">
    <text evidence="1">The sequence shown here is derived from an EMBL/GenBank/DDBJ whole genome shotgun (WGS) entry which is preliminary data.</text>
</comment>